<organism evidence="1 2">
    <name type="scientific">Algoriphagus aquimarinus</name>
    <dbReference type="NCBI Taxonomy" id="237018"/>
    <lineage>
        <taxon>Bacteria</taxon>
        <taxon>Pseudomonadati</taxon>
        <taxon>Bacteroidota</taxon>
        <taxon>Cytophagia</taxon>
        <taxon>Cytophagales</taxon>
        <taxon>Cyclobacteriaceae</taxon>
        <taxon>Algoriphagus</taxon>
    </lineage>
</organism>
<evidence type="ECO:0000313" key="2">
    <source>
        <dbReference type="Proteomes" id="UP000198790"/>
    </source>
</evidence>
<accession>A0A1I1CCS3</accession>
<dbReference type="STRING" id="237018.SAMN04489723_1299"/>
<gene>
    <name evidence="1" type="ORF">SAMN04489723_1299</name>
</gene>
<protein>
    <submittedName>
        <fullName evidence="1">Uncharacterized protein</fullName>
    </submittedName>
</protein>
<proteinExistence type="predicted"/>
<dbReference type="Proteomes" id="UP000198790">
    <property type="component" value="Unassembled WGS sequence"/>
</dbReference>
<name>A0A1I1CCS3_9BACT</name>
<dbReference type="AlphaFoldDB" id="A0A1I1CCS3"/>
<dbReference type="EMBL" id="FOKK01000029">
    <property type="protein sequence ID" value="SFB60364.1"/>
    <property type="molecule type" value="Genomic_DNA"/>
</dbReference>
<sequence>MHLDTQSKNIIYQKYQFVNLKDKFSFPRTLPNAIAF</sequence>
<evidence type="ECO:0000313" key="1">
    <source>
        <dbReference type="EMBL" id="SFB60364.1"/>
    </source>
</evidence>
<reference evidence="1 2" key="1">
    <citation type="submission" date="2016-10" db="EMBL/GenBank/DDBJ databases">
        <authorList>
            <person name="de Groot N.N."/>
        </authorList>
    </citation>
    <scope>NUCLEOTIDE SEQUENCE [LARGE SCALE GENOMIC DNA]</scope>
    <source>
        <strain evidence="1 2">DSM 23399</strain>
    </source>
</reference>
<keyword evidence="2" id="KW-1185">Reference proteome</keyword>